<dbReference type="RefSeq" id="WP_094941840.1">
    <property type="nucleotide sequence ID" value="NZ_NOKQ01000141.1"/>
</dbReference>
<feature type="transmembrane region" description="Helical" evidence="1">
    <location>
        <begin position="7"/>
        <end position="28"/>
    </location>
</feature>
<protein>
    <submittedName>
        <fullName evidence="2">Uncharacterized protein</fullName>
    </submittedName>
</protein>
<evidence type="ECO:0000256" key="1">
    <source>
        <dbReference type="SAM" id="Phobius"/>
    </source>
</evidence>
<keyword evidence="1" id="KW-0812">Transmembrane</keyword>
<evidence type="ECO:0000313" key="2">
    <source>
        <dbReference type="EMBL" id="OZS78978.1"/>
    </source>
</evidence>
<organism evidence="2 3">
    <name type="scientific">Tetzosporium hominis</name>
    <dbReference type="NCBI Taxonomy" id="2020506"/>
    <lineage>
        <taxon>Bacteria</taxon>
        <taxon>Bacillati</taxon>
        <taxon>Bacillota</taxon>
        <taxon>Bacilli</taxon>
        <taxon>Bacillales</taxon>
        <taxon>Caryophanaceae</taxon>
        <taxon>Tetzosporium</taxon>
    </lineage>
</organism>
<dbReference type="OrthoDB" id="9835288at2"/>
<gene>
    <name evidence="2" type="ORF">CF394_03225</name>
</gene>
<dbReference type="AlphaFoldDB" id="A0A264W5V3"/>
<accession>A0A264W5V3</accession>
<dbReference type="EMBL" id="NOKQ01000141">
    <property type="protein sequence ID" value="OZS78978.1"/>
    <property type="molecule type" value="Genomic_DNA"/>
</dbReference>
<comment type="caution">
    <text evidence="2">The sequence shown here is derived from an EMBL/GenBank/DDBJ whole genome shotgun (WGS) entry which is preliminary data.</text>
</comment>
<sequence length="124" mass="13586">MKGLAGCLITVVVVIILGIIGIFAFFTISPQEGIEEGYLSSVISTSPDGKWLIEVREPGGGEPFKVYYGPINEEVETMSMIYLPVEEYGTPSADVEWKEDNVADIIILDGDQETRRVTLTVGEE</sequence>
<dbReference type="Proteomes" id="UP000217065">
    <property type="component" value="Unassembled WGS sequence"/>
</dbReference>
<reference evidence="2 3" key="1">
    <citation type="submission" date="2017-07" db="EMBL/GenBank/DDBJ databases">
        <title>Tetzosporium hominis gen.nov. sp.nov.</title>
        <authorList>
            <person name="Tetz G."/>
            <person name="Tetz V."/>
        </authorList>
    </citation>
    <scope>NUCLEOTIDE SEQUENCE [LARGE SCALE GENOMIC DNA]</scope>
    <source>
        <strain evidence="2 3">VT-49</strain>
    </source>
</reference>
<keyword evidence="3" id="KW-1185">Reference proteome</keyword>
<keyword evidence="1" id="KW-1133">Transmembrane helix</keyword>
<name>A0A264W5V3_9BACL</name>
<keyword evidence="1" id="KW-0472">Membrane</keyword>
<proteinExistence type="predicted"/>
<evidence type="ECO:0000313" key="3">
    <source>
        <dbReference type="Proteomes" id="UP000217065"/>
    </source>
</evidence>